<dbReference type="RefSeq" id="WP_345420982.1">
    <property type="nucleotide sequence ID" value="NZ_BAABGT010000061.1"/>
</dbReference>
<keyword evidence="6" id="KW-1185">Reference proteome</keyword>
<evidence type="ECO:0000256" key="1">
    <source>
        <dbReference type="ARBA" id="ARBA00022448"/>
    </source>
</evidence>
<accession>A0ABP8RXC6</accession>
<sequence>MILELDEVAVSYGGVHAVRGVSLGLREGALHALVGPNGSGKTTLINAVSRLTHLSGGTITFDGADVSGLRPHQVYRRGLARTFQGIRLVEDLTVRENVALGFEGRTPEARWFRRGASGAALSAADEALDRLGIAGVAAERPGELPYGVQRRVEIARALAGDPRVLLLDEPVAGMGAAERVEIGETLRQLRADGMTLLLVEHDLAFVLGLADQLFVLDFGTLLASGDPHETAALPAVRTAFLGPEERRRDRSA</sequence>
<dbReference type="InterPro" id="IPR003593">
    <property type="entry name" value="AAA+_ATPase"/>
</dbReference>
<reference evidence="6" key="1">
    <citation type="journal article" date="2019" name="Int. J. Syst. Evol. Microbiol.">
        <title>The Global Catalogue of Microorganisms (GCM) 10K type strain sequencing project: providing services to taxonomists for standard genome sequencing and annotation.</title>
        <authorList>
            <consortium name="The Broad Institute Genomics Platform"/>
            <consortium name="The Broad Institute Genome Sequencing Center for Infectious Disease"/>
            <person name="Wu L."/>
            <person name="Ma J."/>
        </authorList>
    </citation>
    <scope>NUCLEOTIDE SEQUENCE [LARGE SCALE GENOMIC DNA]</scope>
    <source>
        <strain evidence="6">JCM 17906</strain>
    </source>
</reference>
<dbReference type="PANTHER" id="PTHR45772">
    <property type="entry name" value="CONSERVED COMPONENT OF ABC TRANSPORTER FOR NATURAL AMINO ACIDS-RELATED"/>
    <property type="match status" value="1"/>
</dbReference>
<dbReference type="InterPro" id="IPR003439">
    <property type="entry name" value="ABC_transporter-like_ATP-bd"/>
</dbReference>
<comment type="caution">
    <text evidence="5">The sequence shown here is derived from an EMBL/GenBank/DDBJ whole genome shotgun (WGS) entry which is preliminary data.</text>
</comment>
<dbReference type="PROSITE" id="PS50893">
    <property type="entry name" value="ABC_TRANSPORTER_2"/>
    <property type="match status" value="1"/>
</dbReference>
<evidence type="ECO:0000256" key="2">
    <source>
        <dbReference type="ARBA" id="ARBA00022741"/>
    </source>
</evidence>
<evidence type="ECO:0000256" key="3">
    <source>
        <dbReference type="ARBA" id="ARBA00022840"/>
    </source>
</evidence>
<dbReference type="CDD" id="cd03219">
    <property type="entry name" value="ABC_Mj1267_LivG_branched"/>
    <property type="match status" value="1"/>
</dbReference>
<evidence type="ECO:0000313" key="6">
    <source>
        <dbReference type="Proteomes" id="UP001501598"/>
    </source>
</evidence>
<dbReference type="Proteomes" id="UP001501598">
    <property type="component" value="Unassembled WGS sequence"/>
</dbReference>
<dbReference type="SUPFAM" id="SSF52540">
    <property type="entry name" value="P-loop containing nucleoside triphosphate hydrolases"/>
    <property type="match status" value="1"/>
</dbReference>
<feature type="domain" description="ABC transporter" evidence="4">
    <location>
        <begin position="3"/>
        <end position="243"/>
    </location>
</feature>
<name>A0ABP8RXC6_9PSEU</name>
<keyword evidence="1" id="KW-0813">Transport</keyword>
<protein>
    <recommendedName>
        <fullName evidence="4">ABC transporter domain-containing protein</fullName>
    </recommendedName>
</protein>
<dbReference type="InterPro" id="IPR027417">
    <property type="entry name" value="P-loop_NTPase"/>
</dbReference>
<dbReference type="InterPro" id="IPR051120">
    <property type="entry name" value="ABC_AA/LPS_Transport"/>
</dbReference>
<dbReference type="EMBL" id="BAABGT010000061">
    <property type="protein sequence ID" value="GAA4550769.1"/>
    <property type="molecule type" value="Genomic_DNA"/>
</dbReference>
<dbReference type="Pfam" id="PF00005">
    <property type="entry name" value="ABC_tran"/>
    <property type="match status" value="1"/>
</dbReference>
<dbReference type="Gene3D" id="3.40.50.300">
    <property type="entry name" value="P-loop containing nucleotide triphosphate hydrolases"/>
    <property type="match status" value="1"/>
</dbReference>
<proteinExistence type="predicted"/>
<dbReference type="SMART" id="SM00382">
    <property type="entry name" value="AAA"/>
    <property type="match status" value="1"/>
</dbReference>
<organism evidence="5 6">
    <name type="scientific">Pseudonocardia xishanensis</name>
    <dbReference type="NCBI Taxonomy" id="630995"/>
    <lineage>
        <taxon>Bacteria</taxon>
        <taxon>Bacillati</taxon>
        <taxon>Actinomycetota</taxon>
        <taxon>Actinomycetes</taxon>
        <taxon>Pseudonocardiales</taxon>
        <taxon>Pseudonocardiaceae</taxon>
        <taxon>Pseudonocardia</taxon>
    </lineage>
</organism>
<keyword evidence="3" id="KW-0067">ATP-binding</keyword>
<keyword evidence="2" id="KW-0547">Nucleotide-binding</keyword>
<evidence type="ECO:0000259" key="4">
    <source>
        <dbReference type="PROSITE" id="PS50893"/>
    </source>
</evidence>
<gene>
    <name evidence="5" type="ORF">GCM10023175_41450</name>
</gene>
<evidence type="ECO:0000313" key="5">
    <source>
        <dbReference type="EMBL" id="GAA4550769.1"/>
    </source>
</evidence>